<evidence type="ECO:0000313" key="2">
    <source>
        <dbReference type="EMBL" id="VDK27960.1"/>
    </source>
</evidence>
<feature type="region of interest" description="Disordered" evidence="1">
    <location>
        <begin position="1"/>
        <end position="41"/>
    </location>
</feature>
<organism evidence="4">
    <name type="scientific">Taenia asiatica</name>
    <name type="common">Asian tapeworm</name>
    <dbReference type="NCBI Taxonomy" id="60517"/>
    <lineage>
        <taxon>Eukaryota</taxon>
        <taxon>Metazoa</taxon>
        <taxon>Spiralia</taxon>
        <taxon>Lophotrochozoa</taxon>
        <taxon>Platyhelminthes</taxon>
        <taxon>Cestoda</taxon>
        <taxon>Eucestoda</taxon>
        <taxon>Cyclophyllidea</taxon>
        <taxon>Taeniidae</taxon>
        <taxon>Taenia</taxon>
    </lineage>
</organism>
<evidence type="ECO:0000313" key="4">
    <source>
        <dbReference type="WBParaSite" id="TASK_0000320501-mRNA-1"/>
    </source>
</evidence>
<dbReference type="AlphaFoldDB" id="A0A0R3W0L1"/>
<dbReference type="EMBL" id="UYRS01007255">
    <property type="protein sequence ID" value="VDK27960.1"/>
    <property type="molecule type" value="Genomic_DNA"/>
</dbReference>
<proteinExistence type="predicted"/>
<feature type="compositionally biased region" description="Gly residues" evidence="1">
    <location>
        <begin position="13"/>
        <end position="22"/>
    </location>
</feature>
<evidence type="ECO:0000313" key="3">
    <source>
        <dbReference type="Proteomes" id="UP000282613"/>
    </source>
</evidence>
<sequence length="100" mass="10886">MLCCRHNETTAGDGSGVGGEGGSQEPHFAHHSSVPDDSLSNSCRCRDKVRRSKMLLLSRLDKSTAITIVIPIESFFVELGHMHLTVGSCTSDWSRSVKLN</sequence>
<keyword evidence="3" id="KW-1185">Reference proteome</keyword>
<evidence type="ECO:0000256" key="1">
    <source>
        <dbReference type="SAM" id="MobiDB-lite"/>
    </source>
</evidence>
<protein>
    <submittedName>
        <fullName evidence="2 4">Uncharacterized protein</fullName>
    </submittedName>
</protein>
<reference evidence="4" key="1">
    <citation type="submission" date="2017-02" db="UniProtKB">
        <authorList>
            <consortium name="WormBaseParasite"/>
        </authorList>
    </citation>
    <scope>IDENTIFICATION</scope>
</reference>
<dbReference type="Proteomes" id="UP000282613">
    <property type="component" value="Unassembled WGS sequence"/>
</dbReference>
<name>A0A0R3W0L1_TAEAS</name>
<accession>A0A0R3W0L1</accession>
<gene>
    <name evidence="2" type="ORF">TASK_LOCUS3206</name>
</gene>
<dbReference type="WBParaSite" id="TASK_0000320501-mRNA-1">
    <property type="protein sequence ID" value="TASK_0000320501-mRNA-1"/>
    <property type="gene ID" value="TASK_0000320501"/>
</dbReference>
<reference evidence="2 3" key="2">
    <citation type="submission" date="2018-11" db="EMBL/GenBank/DDBJ databases">
        <authorList>
            <consortium name="Pathogen Informatics"/>
        </authorList>
    </citation>
    <scope>NUCLEOTIDE SEQUENCE [LARGE SCALE GENOMIC DNA]</scope>
</reference>